<feature type="transmembrane region" description="Helical" evidence="11">
    <location>
        <begin position="468"/>
        <end position="488"/>
    </location>
</feature>
<dbReference type="Proteomes" id="UP000541444">
    <property type="component" value="Unassembled WGS sequence"/>
</dbReference>
<feature type="domain" description="ABC transporter" evidence="12">
    <location>
        <begin position="148"/>
        <end position="374"/>
    </location>
</feature>
<feature type="coiled-coil region" evidence="10">
    <location>
        <begin position="401"/>
        <end position="428"/>
    </location>
</feature>
<keyword evidence="4 11" id="KW-0812">Transmembrane</keyword>
<keyword evidence="9 11" id="KW-0472">Membrane</keyword>
<keyword evidence="7" id="KW-0067">ATP-binding</keyword>
<dbReference type="InterPro" id="IPR027417">
    <property type="entry name" value="P-loop_NTPase"/>
</dbReference>
<comment type="similarity">
    <text evidence="2">Belongs to the ABC transporter superfamily. ABCC family. Conjugate transporter (TC 3.A.1.208) subfamily.</text>
</comment>
<dbReference type="InterPro" id="IPR050173">
    <property type="entry name" value="ABC_transporter_C-like"/>
</dbReference>
<keyword evidence="10" id="KW-0175">Coiled coil</keyword>
<dbReference type="InterPro" id="IPR036640">
    <property type="entry name" value="ABC1_TM_sf"/>
</dbReference>
<evidence type="ECO:0000256" key="4">
    <source>
        <dbReference type="ARBA" id="ARBA00022692"/>
    </source>
</evidence>
<dbReference type="InterPro" id="IPR003439">
    <property type="entry name" value="ABC_transporter-like_ATP-bd"/>
</dbReference>
<dbReference type="InterPro" id="IPR003593">
    <property type="entry name" value="AAA+_ATPase"/>
</dbReference>
<dbReference type="SUPFAM" id="SSF90123">
    <property type="entry name" value="ABC transporter transmembrane region"/>
    <property type="match status" value="2"/>
</dbReference>
<evidence type="ECO:0000313" key="15">
    <source>
        <dbReference type="Proteomes" id="UP000541444"/>
    </source>
</evidence>
<dbReference type="GO" id="GO:0016887">
    <property type="term" value="F:ATP hydrolysis activity"/>
    <property type="evidence" value="ECO:0007669"/>
    <property type="project" value="InterPro"/>
</dbReference>
<dbReference type="PANTHER" id="PTHR24223:SF222">
    <property type="entry name" value="OS01G0902100 PROTEIN"/>
    <property type="match status" value="1"/>
</dbReference>
<evidence type="ECO:0000256" key="5">
    <source>
        <dbReference type="ARBA" id="ARBA00022737"/>
    </source>
</evidence>
<feature type="transmembrane region" description="Helical" evidence="11">
    <location>
        <begin position="494"/>
        <end position="515"/>
    </location>
</feature>
<dbReference type="CDD" id="cd03244">
    <property type="entry name" value="ABCC_MRP_domain2"/>
    <property type="match status" value="1"/>
</dbReference>
<dbReference type="Gene3D" id="1.20.1560.10">
    <property type="entry name" value="ABC transporter type 1, transmembrane domain"/>
    <property type="match status" value="2"/>
</dbReference>
<gene>
    <name evidence="14" type="ORF">GIB67_030410</name>
</gene>
<dbReference type="GO" id="GO:0005524">
    <property type="term" value="F:ATP binding"/>
    <property type="evidence" value="ECO:0007669"/>
    <property type="project" value="UniProtKB-KW"/>
</dbReference>
<dbReference type="CDD" id="cd03250">
    <property type="entry name" value="ABCC_MRP_domain1"/>
    <property type="match status" value="1"/>
</dbReference>
<dbReference type="InterPro" id="IPR011527">
    <property type="entry name" value="ABC1_TM_dom"/>
</dbReference>
<dbReference type="PROSITE" id="PS50929">
    <property type="entry name" value="ABC_TM1F"/>
    <property type="match status" value="2"/>
</dbReference>
<dbReference type="FunFam" id="3.40.50.300:FF:000973">
    <property type="entry name" value="Multidrug resistance-associated protein 4"/>
    <property type="match status" value="1"/>
</dbReference>
<dbReference type="OrthoDB" id="6500128at2759"/>
<dbReference type="EMBL" id="JACGCM010000857">
    <property type="protein sequence ID" value="KAF6165228.1"/>
    <property type="molecule type" value="Genomic_DNA"/>
</dbReference>
<evidence type="ECO:0000256" key="1">
    <source>
        <dbReference type="ARBA" id="ARBA00004141"/>
    </source>
</evidence>
<dbReference type="InterPro" id="IPR044726">
    <property type="entry name" value="ABCC_6TM_D2"/>
</dbReference>
<organism evidence="14 15">
    <name type="scientific">Kingdonia uniflora</name>
    <dbReference type="NCBI Taxonomy" id="39325"/>
    <lineage>
        <taxon>Eukaryota</taxon>
        <taxon>Viridiplantae</taxon>
        <taxon>Streptophyta</taxon>
        <taxon>Embryophyta</taxon>
        <taxon>Tracheophyta</taxon>
        <taxon>Spermatophyta</taxon>
        <taxon>Magnoliopsida</taxon>
        <taxon>Ranunculales</taxon>
        <taxon>Circaeasteraceae</taxon>
        <taxon>Kingdonia</taxon>
    </lineage>
</organism>
<dbReference type="PROSITE" id="PS00211">
    <property type="entry name" value="ABC_TRANSPORTER_1"/>
    <property type="match status" value="1"/>
</dbReference>
<evidence type="ECO:0000313" key="14">
    <source>
        <dbReference type="EMBL" id="KAF6165228.1"/>
    </source>
</evidence>
<dbReference type="FunFam" id="3.40.50.300:FF:000169">
    <property type="entry name" value="ABC transporter C family member 3"/>
    <property type="match status" value="1"/>
</dbReference>
<dbReference type="InterPro" id="IPR017871">
    <property type="entry name" value="ABC_transporter-like_CS"/>
</dbReference>
<accession>A0A7J7NED4</accession>
<evidence type="ECO:0000259" key="12">
    <source>
        <dbReference type="PROSITE" id="PS50893"/>
    </source>
</evidence>
<comment type="caution">
    <text evidence="14">The sequence shown here is derived from an EMBL/GenBank/DDBJ whole genome shotgun (WGS) entry which is preliminary data.</text>
</comment>
<feature type="transmembrane region" description="Helical" evidence="11">
    <location>
        <begin position="586"/>
        <end position="605"/>
    </location>
</feature>
<evidence type="ECO:0000256" key="3">
    <source>
        <dbReference type="ARBA" id="ARBA00022448"/>
    </source>
</evidence>
<dbReference type="Pfam" id="PF00005">
    <property type="entry name" value="ABC_tran"/>
    <property type="match status" value="2"/>
</dbReference>
<keyword evidence="3" id="KW-0813">Transport</keyword>
<dbReference type="AlphaFoldDB" id="A0A7J7NED4"/>
<protein>
    <submittedName>
        <fullName evidence="14">Uncharacterized protein</fullName>
    </submittedName>
</protein>
<dbReference type="SUPFAM" id="SSF52540">
    <property type="entry name" value="P-loop containing nucleoside triphosphate hydrolases"/>
    <property type="match status" value="2"/>
</dbReference>
<feature type="transmembrane region" description="Helical" evidence="11">
    <location>
        <begin position="435"/>
        <end position="456"/>
    </location>
</feature>
<feature type="domain" description="ABC transmembrane type-1" evidence="13">
    <location>
        <begin position="1"/>
        <end position="112"/>
    </location>
</feature>
<keyword evidence="5" id="KW-0677">Repeat</keyword>
<feature type="transmembrane region" description="Helical" evidence="11">
    <location>
        <begin position="48"/>
        <end position="73"/>
    </location>
</feature>
<name>A0A7J7NED4_9MAGN</name>
<sequence length="950" mass="107082">MKAKDSRIKAISETLKSIRVLKLHSWETTYLKNILKLREVERSSLKKYLYTCATVAFLFWTSPTLVSITTFGVCILIKAPLTSGPVLSALATFRILQEPIYNLPELISMIAQTKVSLDRIHEFIEETEHEKKVSPDHVPKASSIAVEIKIAEYTWETSISCLKKPAVKISEEIKIRRGDKVAVCGSVGSGKSSLLYSILGEIPRISGVGIKVFGSKAYVPQSAWIQTGTVRENVIFGKEIRKNFYKDVLKGCALDKDIDMWVDGDLSVVGERGVNLSGGQKQRIQIARAIYSESDIYLLDDPFSTVDAHTGAHLFKECIMRLLSQKTVIYVTNQLEFLDASDLVLVMKDGKIVESGKYQELIADPNGELVRQMAAYNHSLSQVTSPQFHRSVSCAPCENQIKLTEENADDLMDNEKALERNHEEETENGRVKWKVYSTFMTSAIKGFLFPVLCFFQSSIDQSTVDTDIPYRLAGLAFAVIQLLSIIILMSHVAWHIFLLFLVIVGISIWYQVYYITTARELARMVGTKKSPILHHFSESITGAATIRCFNQEDRFLVKCRNLIDDYSRLTFHNSATMEWLCVRINFLFNLVFFIVLIILVSLPQAAFDPCLAGLAVTYGLNLNVLQAWVIWNLCNVENKMISVERILQFSNIPSEAPLEIEGFKPNLDWPTNGTIEIDNLYVQYNSFLPMVLRGVTCVFPGAKKIGVVGRTGSGKSTLIQALFRLVEPSEGRIWIDGVDICKIGLYDLRSRLSIIPQDPTLFQGTLRKNLDPLDHHLDFEIWEVLNKCHLEEIVRQDQMLLDATVAEDGENWSLGQRQLVCLARVLLKKRKILVLDEATASVDTGTDNLIQRTLREETSNCTVITVAHRIPTVIDNDFVMVLDEGKIIEYDSPAQLLKDNSSAFSKLVMEFLRRSSKSERRAAPVVLEALDGTQKMSPPPAKFFFFVILE</sequence>
<dbReference type="GO" id="GO:0016020">
    <property type="term" value="C:membrane"/>
    <property type="evidence" value="ECO:0007669"/>
    <property type="project" value="UniProtKB-SubCell"/>
</dbReference>
<evidence type="ECO:0000256" key="6">
    <source>
        <dbReference type="ARBA" id="ARBA00022741"/>
    </source>
</evidence>
<evidence type="ECO:0000256" key="11">
    <source>
        <dbReference type="SAM" id="Phobius"/>
    </source>
</evidence>
<feature type="domain" description="ABC transmembrane type-1" evidence="13">
    <location>
        <begin position="460"/>
        <end position="601"/>
    </location>
</feature>
<dbReference type="Pfam" id="PF00664">
    <property type="entry name" value="ABC_membrane"/>
    <property type="match status" value="2"/>
</dbReference>
<evidence type="ECO:0000256" key="7">
    <source>
        <dbReference type="ARBA" id="ARBA00022840"/>
    </source>
</evidence>
<dbReference type="Gene3D" id="3.40.50.300">
    <property type="entry name" value="P-loop containing nucleotide triphosphate hydrolases"/>
    <property type="match status" value="2"/>
</dbReference>
<evidence type="ECO:0000259" key="13">
    <source>
        <dbReference type="PROSITE" id="PS50929"/>
    </source>
</evidence>
<evidence type="ECO:0000256" key="8">
    <source>
        <dbReference type="ARBA" id="ARBA00022989"/>
    </source>
</evidence>
<keyword evidence="8 11" id="KW-1133">Transmembrane helix</keyword>
<keyword evidence="6" id="KW-0547">Nucleotide-binding</keyword>
<dbReference type="PROSITE" id="PS50893">
    <property type="entry name" value="ABC_TRANSPORTER_2"/>
    <property type="match status" value="2"/>
</dbReference>
<dbReference type="GO" id="GO:0140359">
    <property type="term" value="F:ABC-type transporter activity"/>
    <property type="evidence" value="ECO:0007669"/>
    <property type="project" value="InterPro"/>
</dbReference>
<feature type="domain" description="ABC transporter" evidence="12">
    <location>
        <begin position="675"/>
        <end position="909"/>
    </location>
</feature>
<keyword evidence="15" id="KW-1185">Reference proteome</keyword>
<proteinExistence type="inferred from homology"/>
<evidence type="ECO:0000256" key="2">
    <source>
        <dbReference type="ARBA" id="ARBA00009726"/>
    </source>
</evidence>
<evidence type="ECO:0000256" key="10">
    <source>
        <dbReference type="SAM" id="Coils"/>
    </source>
</evidence>
<reference evidence="14 15" key="1">
    <citation type="journal article" date="2020" name="IScience">
        <title>Genome Sequencing of the Endangered Kingdonia uniflora (Circaeasteraceae, Ranunculales) Reveals Potential Mechanisms of Evolutionary Specialization.</title>
        <authorList>
            <person name="Sun Y."/>
            <person name="Deng T."/>
            <person name="Zhang A."/>
            <person name="Moore M.J."/>
            <person name="Landis J.B."/>
            <person name="Lin N."/>
            <person name="Zhang H."/>
            <person name="Zhang X."/>
            <person name="Huang J."/>
            <person name="Zhang X."/>
            <person name="Sun H."/>
            <person name="Wang H."/>
        </authorList>
    </citation>
    <scope>NUCLEOTIDE SEQUENCE [LARGE SCALE GENOMIC DNA]</scope>
    <source>
        <strain evidence="14">TB1705</strain>
        <tissue evidence="14">Leaf</tissue>
    </source>
</reference>
<dbReference type="CDD" id="cd18580">
    <property type="entry name" value="ABC_6TM_ABCC_D2"/>
    <property type="match status" value="1"/>
</dbReference>
<evidence type="ECO:0000256" key="9">
    <source>
        <dbReference type="ARBA" id="ARBA00023136"/>
    </source>
</evidence>
<dbReference type="PANTHER" id="PTHR24223">
    <property type="entry name" value="ATP-BINDING CASSETTE SUB-FAMILY C"/>
    <property type="match status" value="1"/>
</dbReference>
<dbReference type="SMART" id="SM00382">
    <property type="entry name" value="AAA"/>
    <property type="match status" value="2"/>
</dbReference>
<comment type="subcellular location">
    <subcellularLocation>
        <location evidence="1">Membrane</location>
        <topology evidence="1">Multi-pass membrane protein</topology>
    </subcellularLocation>
</comment>